<dbReference type="Gene3D" id="1.10.1220.10">
    <property type="entry name" value="Met repressor-like"/>
    <property type="match status" value="1"/>
</dbReference>
<dbReference type="EMBL" id="DYVF01000072">
    <property type="protein sequence ID" value="HJG32066.1"/>
    <property type="molecule type" value="Genomic_DNA"/>
</dbReference>
<dbReference type="Pfam" id="PF04221">
    <property type="entry name" value="RelB"/>
    <property type="match status" value="1"/>
</dbReference>
<protein>
    <submittedName>
        <fullName evidence="1">Type II toxin-antitoxin system RelB/DinJ family antitoxin</fullName>
    </submittedName>
</protein>
<name>A0A921LRI2_9ACTN</name>
<evidence type="ECO:0000313" key="1">
    <source>
        <dbReference type="EMBL" id="HJG32066.1"/>
    </source>
</evidence>
<reference evidence="1" key="1">
    <citation type="journal article" date="2021" name="PeerJ">
        <title>Extensive microbial diversity within the chicken gut microbiome revealed by metagenomics and culture.</title>
        <authorList>
            <person name="Gilroy R."/>
            <person name="Ravi A."/>
            <person name="Getino M."/>
            <person name="Pursley I."/>
            <person name="Horton D.L."/>
            <person name="Alikhan N.F."/>
            <person name="Baker D."/>
            <person name="Gharbi K."/>
            <person name="Hall N."/>
            <person name="Watson M."/>
            <person name="Adriaenssens E.M."/>
            <person name="Foster-Nyarko E."/>
            <person name="Jarju S."/>
            <person name="Secka A."/>
            <person name="Antonio M."/>
            <person name="Oren A."/>
            <person name="Chaudhuri R.R."/>
            <person name="La Ragione R."/>
            <person name="Hildebrand F."/>
            <person name="Pallen M.J."/>
        </authorList>
    </citation>
    <scope>NUCLEOTIDE SEQUENCE</scope>
    <source>
        <strain evidence="1">ChiGjej2B2-7701</strain>
    </source>
</reference>
<proteinExistence type="predicted"/>
<comment type="caution">
    <text evidence="1">The sequence shown here is derived from an EMBL/GenBank/DDBJ whole genome shotgun (WGS) entry which is preliminary data.</text>
</comment>
<reference evidence="1" key="2">
    <citation type="submission" date="2021-09" db="EMBL/GenBank/DDBJ databases">
        <authorList>
            <person name="Gilroy R."/>
        </authorList>
    </citation>
    <scope>NUCLEOTIDE SEQUENCE</scope>
    <source>
        <strain evidence="1">ChiGjej2B2-7701</strain>
    </source>
</reference>
<dbReference type="InterPro" id="IPR013321">
    <property type="entry name" value="Arc_rbn_hlx_hlx"/>
</dbReference>
<evidence type="ECO:0000313" key="2">
    <source>
        <dbReference type="Proteomes" id="UP000746751"/>
    </source>
</evidence>
<organism evidence="1 2">
    <name type="scientific">Collinsella ihumii</name>
    <dbReference type="NCBI Taxonomy" id="1720204"/>
    <lineage>
        <taxon>Bacteria</taxon>
        <taxon>Bacillati</taxon>
        <taxon>Actinomycetota</taxon>
        <taxon>Coriobacteriia</taxon>
        <taxon>Coriobacteriales</taxon>
        <taxon>Coriobacteriaceae</taxon>
        <taxon>Collinsella</taxon>
    </lineage>
</organism>
<dbReference type="Proteomes" id="UP000746751">
    <property type="component" value="Unassembled WGS sequence"/>
</dbReference>
<dbReference type="GO" id="GO:0006355">
    <property type="term" value="P:regulation of DNA-templated transcription"/>
    <property type="evidence" value="ECO:0007669"/>
    <property type="project" value="InterPro"/>
</dbReference>
<dbReference type="AlphaFoldDB" id="A0A921LRI2"/>
<sequence>MTTQLATRVDDVEAERFRETARLLGTTPSDAMRIFIAAFNACGGFPFDVRLPEPKIEAFATEQEAAGFSDRLAMRMMNDAW</sequence>
<accession>A0A921LRI2</accession>
<gene>
    <name evidence="1" type="ORF">K8U80_11845</name>
</gene>
<dbReference type="InterPro" id="IPR007337">
    <property type="entry name" value="RelB/DinJ"/>
</dbReference>